<feature type="compositionally biased region" description="Low complexity" evidence="1">
    <location>
        <begin position="250"/>
        <end position="262"/>
    </location>
</feature>
<feature type="domain" description="FAD dependent oxidoreductase" evidence="2">
    <location>
        <begin position="35"/>
        <end position="211"/>
    </location>
</feature>
<dbReference type="InterPro" id="IPR036188">
    <property type="entry name" value="FAD/NAD-bd_sf"/>
</dbReference>
<sequence length="420" mass="43433">MCPLQAHECALLCMLMHKCMHAATSSDTEAHTACLATAYNLVSFGACVTVYDDHEAGDGGASAVAAGMLHPLTPRGKLIWGGKEGLAAAMDHIEAATRALHSAALLPRDQTLITAQRIVRPIMDARAHDMYAKAAAANPQWLRWLTTEELCDAAPGTSPDALAGVEIAGAIAIDSRLYLRGLWEACRQGGRRSATGASTSISTSTDAQTGASSEAGGRASPSGERHGTSQSQVEVDTAKRRSESSEGSRSHGAGAASAVAGLRNGGKGGGARWVHERLTQAAVGALVEGENAGFDAVVLAVGFDARVPPPRAAAAAVAERTALMQKVIEFYPAAANGDVLSVTAGVRVIRDRSKWGRIPLAGRVPGERRQWALAALGARGLIHHALIARSVAAAAICDDDSLIPQELQDGLCAARAVPTA</sequence>
<dbReference type="Gene3D" id="3.30.9.10">
    <property type="entry name" value="D-Amino Acid Oxidase, subunit A, domain 2"/>
    <property type="match status" value="1"/>
</dbReference>
<reference evidence="3" key="1">
    <citation type="submission" date="2021-02" db="EMBL/GenBank/DDBJ databases">
        <title>First Annotated Genome of the Yellow-green Alga Tribonema minus.</title>
        <authorList>
            <person name="Mahan K.M."/>
        </authorList>
    </citation>
    <scope>NUCLEOTIDE SEQUENCE</scope>
    <source>
        <strain evidence="3">UTEX B ZZ1240</strain>
    </source>
</reference>
<name>A0A835YVN0_9STRA</name>
<organism evidence="3 4">
    <name type="scientific">Tribonema minus</name>
    <dbReference type="NCBI Taxonomy" id="303371"/>
    <lineage>
        <taxon>Eukaryota</taxon>
        <taxon>Sar</taxon>
        <taxon>Stramenopiles</taxon>
        <taxon>Ochrophyta</taxon>
        <taxon>PX clade</taxon>
        <taxon>Xanthophyceae</taxon>
        <taxon>Tribonematales</taxon>
        <taxon>Tribonemataceae</taxon>
        <taxon>Tribonema</taxon>
    </lineage>
</organism>
<dbReference type="EMBL" id="JAFCMP010000323">
    <property type="protein sequence ID" value="KAG5181513.1"/>
    <property type="molecule type" value="Genomic_DNA"/>
</dbReference>
<dbReference type="OrthoDB" id="547145at2759"/>
<dbReference type="SUPFAM" id="SSF51905">
    <property type="entry name" value="FAD/NAD(P)-binding domain"/>
    <property type="match status" value="1"/>
</dbReference>
<evidence type="ECO:0000313" key="3">
    <source>
        <dbReference type="EMBL" id="KAG5181513.1"/>
    </source>
</evidence>
<dbReference type="PANTHER" id="PTHR13847">
    <property type="entry name" value="SARCOSINE DEHYDROGENASE-RELATED"/>
    <property type="match status" value="1"/>
</dbReference>
<dbReference type="PANTHER" id="PTHR13847:SF261">
    <property type="entry name" value="FAD-DEPENDENT OXIDOREDUCTASE FAMILY PROTEIN"/>
    <property type="match status" value="1"/>
</dbReference>
<feature type="compositionally biased region" description="Basic and acidic residues" evidence="1">
    <location>
        <begin position="236"/>
        <end position="249"/>
    </location>
</feature>
<dbReference type="Gene3D" id="3.50.50.60">
    <property type="entry name" value="FAD/NAD(P)-binding domain"/>
    <property type="match status" value="1"/>
</dbReference>
<protein>
    <recommendedName>
        <fullName evidence="2">FAD dependent oxidoreductase domain-containing protein</fullName>
    </recommendedName>
</protein>
<dbReference type="Pfam" id="PF01266">
    <property type="entry name" value="DAO"/>
    <property type="match status" value="1"/>
</dbReference>
<keyword evidence="4" id="KW-1185">Reference proteome</keyword>
<dbReference type="Proteomes" id="UP000664859">
    <property type="component" value="Unassembled WGS sequence"/>
</dbReference>
<evidence type="ECO:0000313" key="4">
    <source>
        <dbReference type="Proteomes" id="UP000664859"/>
    </source>
</evidence>
<dbReference type="InterPro" id="IPR006076">
    <property type="entry name" value="FAD-dep_OxRdtase"/>
</dbReference>
<feature type="compositionally biased region" description="Low complexity" evidence="1">
    <location>
        <begin position="193"/>
        <end position="209"/>
    </location>
</feature>
<comment type="caution">
    <text evidence="3">The sequence shown here is derived from an EMBL/GenBank/DDBJ whole genome shotgun (WGS) entry which is preliminary data.</text>
</comment>
<evidence type="ECO:0000256" key="1">
    <source>
        <dbReference type="SAM" id="MobiDB-lite"/>
    </source>
</evidence>
<gene>
    <name evidence="3" type="ORF">JKP88DRAFT_321281</name>
</gene>
<proteinExistence type="predicted"/>
<dbReference type="GO" id="GO:0005737">
    <property type="term" value="C:cytoplasm"/>
    <property type="evidence" value="ECO:0007669"/>
    <property type="project" value="TreeGrafter"/>
</dbReference>
<dbReference type="AlphaFoldDB" id="A0A835YVN0"/>
<evidence type="ECO:0000259" key="2">
    <source>
        <dbReference type="Pfam" id="PF01266"/>
    </source>
</evidence>
<feature type="region of interest" description="Disordered" evidence="1">
    <location>
        <begin position="192"/>
        <end position="263"/>
    </location>
</feature>
<accession>A0A835YVN0</accession>